<reference evidence="8 9" key="1">
    <citation type="submission" date="2024-02" db="EMBL/GenBank/DDBJ databases">
        <title>Bacterial strain from lacustrine sediment.</title>
        <authorList>
            <person name="Petit C."/>
            <person name="Fadhlaoui K."/>
        </authorList>
    </citation>
    <scope>NUCLEOTIDE SEQUENCE [LARGE SCALE GENOMIC DNA]</scope>
    <source>
        <strain evidence="8 9">IPX-CK</strain>
    </source>
</reference>
<keyword evidence="6" id="KW-0460">Magnesium</keyword>
<dbReference type="SUPFAM" id="SSF69065">
    <property type="entry name" value="RNase III domain-like"/>
    <property type="match status" value="1"/>
</dbReference>
<dbReference type="InterPro" id="IPR000999">
    <property type="entry name" value="RNase_III_dom"/>
</dbReference>
<proteinExistence type="inferred from homology"/>
<dbReference type="EC" id="3.1.26.-" evidence="6"/>
<evidence type="ECO:0000256" key="5">
    <source>
        <dbReference type="ARBA" id="ARBA00022801"/>
    </source>
</evidence>
<feature type="domain" description="RNase III" evidence="7">
    <location>
        <begin position="7"/>
        <end position="144"/>
    </location>
</feature>
<dbReference type="Gene3D" id="1.10.1520.10">
    <property type="entry name" value="Ribonuclease III domain"/>
    <property type="match status" value="1"/>
</dbReference>
<dbReference type="HAMAP" id="MF_01468">
    <property type="entry name" value="RNase_Mini_III"/>
    <property type="match status" value="1"/>
</dbReference>
<keyword evidence="6" id="KW-0963">Cytoplasm</keyword>
<dbReference type="PIRSF" id="PIRSF005520">
    <property type="entry name" value="UCP005520"/>
    <property type="match status" value="1"/>
</dbReference>
<sequence>MEESLIVKLKREFNCKEVDIKEYSPLALAYIGDSIYDVIVRTVVVERGNRSANNLHKMAVKYVNAATQAAMGDALQEELTEEELAVYRRGRNAKSYTKAKNATLNDYRKATGVEALLGYLYLQDNMDRIIELVKLGLHKISIEL</sequence>
<gene>
    <name evidence="6" type="primary">mrnC</name>
    <name evidence="8" type="ORF">V6984_08465</name>
</gene>
<keyword evidence="6" id="KW-0699">rRNA-binding</keyword>
<evidence type="ECO:0000256" key="4">
    <source>
        <dbReference type="ARBA" id="ARBA00022759"/>
    </source>
</evidence>
<keyword evidence="2 6" id="KW-0698">rRNA processing</keyword>
<evidence type="ECO:0000259" key="7">
    <source>
        <dbReference type="SMART" id="SM00535"/>
    </source>
</evidence>
<keyword evidence="9" id="KW-1185">Reference proteome</keyword>
<keyword evidence="6" id="KW-0694">RNA-binding</keyword>
<dbReference type="Pfam" id="PF00636">
    <property type="entry name" value="Ribonuclease_3"/>
    <property type="match status" value="1"/>
</dbReference>
<dbReference type="PANTHER" id="PTHR34276:SF1">
    <property type="entry name" value="MINI-RIBONUCLEASE 3"/>
    <property type="match status" value="1"/>
</dbReference>
<comment type="cofactor">
    <cofactor evidence="6">
        <name>Mg(2+)</name>
        <dbReference type="ChEBI" id="CHEBI:18420"/>
    </cofactor>
</comment>
<evidence type="ECO:0000313" key="8">
    <source>
        <dbReference type="EMBL" id="XAH75769.1"/>
    </source>
</evidence>
<organism evidence="8 9">
    <name type="scientific">Kineothrix sedimenti</name>
    <dbReference type="NCBI Taxonomy" id="3123317"/>
    <lineage>
        <taxon>Bacteria</taxon>
        <taxon>Bacillati</taxon>
        <taxon>Bacillota</taxon>
        <taxon>Clostridia</taxon>
        <taxon>Lachnospirales</taxon>
        <taxon>Lachnospiraceae</taxon>
        <taxon>Kineothrix</taxon>
    </lineage>
</organism>
<keyword evidence="4 6" id="KW-0255">Endonuclease</keyword>
<dbReference type="SMART" id="SM00535">
    <property type="entry name" value="RIBOc"/>
    <property type="match status" value="1"/>
</dbReference>
<protein>
    <recommendedName>
        <fullName evidence="6">Mini-ribonuclease 3</fullName>
        <shortName evidence="6">Mini-3</shortName>
        <shortName evidence="6">Mini-RNase 3</shortName>
        <ecNumber evidence="6">3.1.26.-</ecNumber>
    </recommendedName>
    <alternativeName>
        <fullName evidence="6">Mini-RNase III</fullName>
        <shortName evidence="6">Mini-III</shortName>
    </alternativeName>
</protein>
<evidence type="ECO:0000256" key="6">
    <source>
        <dbReference type="HAMAP-Rule" id="MF_01468"/>
    </source>
</evidence>
<dbReference type="InterPro" id="IPR008226">
    <property type="entry name" value="Mini3_fam"/>
</dbReference>
<dbReference type="EMBL" id="CP146256">
    <property type="protein sequence ID" value="XAH75769.1"/>
    <property type="molecule type" value="Genomic_DNA"/>
</dbReference>
<keyword evidence="5 6" id="KW-0378">Hydrolase</keyword>
<comment type="function">
    <text evidence="6">Involved in correct processing of both the 5' and 3' ends of 23S rRNA precursor. Processes 30S rRNA precursor transcript even in absence of ribonuclease 3 (Rnc); Rnc processes 30S rRNA into smaller rRNA precursors.</text>
</comment>
<dbReference type="PANTHER" id="PTHR34276">
    <property type="entry name" value="MINI-RIBONUCLEASE 3"/>
    <property type="match status" value="1"/>
</dbReference>
<dbReference type="Proteomes" id="UP001451571">
    <property type="component" value="Chromosome"/>
</dbReference>
<feature type="active site" evidence="6">
    <location>
        <position position="33"/>
    </location>
</feature>
<evidence type="ECO:0000256" key="1">
    <source>
        <dbReference type="ARBA" id="ARBA00022517"/>
    </source>
</evidence>
<evidence type="ECO:0000256" key="2">
    <source>
        <dbReference type="ARBA" id="ARBA00022552"/>
    </source>
</evidence>
<evidence type="ECO:0000313" key="9">
    <source>
        <dbReference type="Proteomes" id="UP001451571"/>
    </source>
</evidence>
<name>A0ABZ3F1U5_9FIRM</name>
<accession>A0ABZ3F1U5</accession>
<keyword evidence="3 6" id="KW-0540">Nuclease</keyword>
<comment type="subunit">
    <text evidence="6">Homodimer.</text>
</comment>
<comment type="subcellular location">
    <subcellularLocation>
        <location evidence="6">Cytoplasm</location>
    </subcellularLocation>
</comment>
<keyword evidence="1 6" id="KW-0690">Ribosome biogenesis</keyword>
<evidence type="ECO:0000256" key="3">
    <source>
        <dbReference type="ARBA" id="ARBA00022722"/>
    </source>
</evidence>
<comment type="similarity">
    <text evidence="6">Belongs to the MrnC RNase family.</text>
</comment>
<dbReference type="InterPro" id="IPR036389">
    <property type="entry name" value="RNase_III_sf"/>
</dbReference>
<dbReference type="RefSeq" id="WP_342759342.1">
    <property type="nucleotide sequence ID" value="NZ_CP146256.1"/>
</dbReference>